<dbReference type="Proteomes" id="UP000198561">
    <property type="component" value="Unassembled WGS sequence"/>
</dbReference>
<reference evidence="3 4" key="1">
    <citation type="submission" date="2016-10" db="EMBL/GenBank/DDBJ databases">
        <authorList>
            <person name="de Groot N.N."/>
        </authorList>
    </citation>
    <scope>NUCLEOTIDE SEQUENCE [LARGE SCALE GENOMIC DNA]</scope>
    <source>
        <strain evidence="3 4">DSM 23031</strain>
    </source>
</reference>
<feature type="chain" id="PRO_5011604852" evidence="2">
    <location>
        <begin position="19"/>
        <end position="111"/>
    </location>
</feature>
<name>A0A1H6H3H9_CHRCI</name>
<organism evidence="3 4">
    <name type="scientific">Chryseobacterium culicis</name>
    <dbReference type="NCBI Taxonomy" id="680127"/>
    <lineage>
        <taxon>Bacteria</taxon>
        <taxon>Pseudomonadati</taxon>
        <taxon>Bacteroidota</taxon>
        <taxon>Flavobacteriia</taxon>
        <taxon>Flavobacteriales</taxon>
        <taxon>Weeksellaceae</taxon>
        <taxon>Chryseobacterium group</taxon>
        <taxon>Chryseobacterium</taxon>
    </lineage>
</organism>
<keyword evidence="2" id="KW-0732">Signal</keyword>
<dbReference type="AlphaFoldDB" id="A0A1H6H3H9"/>
<accession>A0A1H6H3H9</accession>
<sequence>MKSLLVLTALSATSFLSAQQAEKSETVKKEEPFTIVRKLPEGSNDSIAKNNLNGILKQKNTGSSIFGTADQYKSDLQMNVNRLNNNVNTFNNNTFNRMMPQGQGIQFNKRK</sequence>
<evidence type="ECO:0000256" key="2">
    <source>
        <dbReference type="SAM" id="SignalP"/>
    </source>
</evidence>
<dbReference type="EMBL" id="FNWQ01000001">
    <property type="protein sequence ID" value="SEH28740.1"/>
    <property type="molecule type" value="Genomic_DNA"/>
</dbReference>
<feature type="region of interest" description="Disordered" evidence="1">
    <location>
        <begin position="91"/>
        <end position="111"/>
    </location>
</feature>
<evidence type="ECO:0000313" key="3">
    <source>
        <dbReference type="EMBL" id="SEH28740.1"/>
    </source>
</evidence>
<gene>
    <name evidence="3" type="ORF">SAMN05421593_0799</name>
</gene>
<evidence type="ECO:0000313" key="4">
    <source>
        <dbReference type="Proteomes" id="UP000198561"/>
    </source>
</evidence>
<protein>
    <submittedName>
        <fullName evidence="3">Uncharacterized protein</fullName>
    </submittedName>
</protein>
<proteinExistence type="predicted"/>
<dbReference type="STRING" id="680127.SAMN05421593_0799"/>
<evidence type="ECO:0000256" key="1">
    <source>
        <dbReference type="SAM" id="MobiDB-lite"/>
    </source>
</evidence>
<feature type="signal peptide" evidence="2">
    <location>
        <begin position="1"/>
        <end position="18"/>
    </location>
</feature>
<dbReference type="RefSeq" id="WP_227413163.1">
    <property type="nucleotide sequence ID" value="NZ_DALZIY010000001.1"/>
</dbReference>